<dbReference type="Proteomes" id="UP000199288">
    <property type="component" value="Unassembled WGS sequence"/>
</dbReference>
<dbReference type="Gene3D" id="3.90.550.10">
    <property type="entry name" value="Spore Coat Polysaccharide Biosynthesis Protein SpsA, Chain A"/>
    <property type="match status" value="1"/>
</dbReference>
<evidence type="ECO:0000256" key="3">
    <source>
        <dbReference type="ARBA" id="ARBA00022679"/>
    </source>
</evidence>
<dbReference type="Pfam" id="PF00535">
    <property type="entry name" value="Glycos_transf_2"/>
    <property type="match status" value="1"/>
</dbReference>
<dbReference type="PANTHER" id="PTHR43685">
    <property type="entry name" value="GLYCOSYLTRANSFERASE"/>
    <property type="match status" value="1"/>
</dbReference>
<proteinExistence type="inferred from homology"/>
<evidence type="ECO:0000259" key="4">
    <source>
        <dbReference type="Pfam" id="PF00535"/>
    </source>
</evidence>
<dbReference type="InterPro" id="IPR050834">
    <property type="entry name" value="Glycosyltransf_2"/>
</dbReference>
<gene>
    <name evidence="5" type="ORF">SAMN02910418_00115</name>
</gene>
<dbReference type="EMBL" id="FNQV01000001">
    <property type="protein sequence ID" value="SDZ75197.1"/>
    <property type="molecule type" value="Genomic_DNA"/>
</dbReference>
<evidence type="ECO:0000313" key="6">
    <source>
        <dbReference type="Proteomes" id="UP000199288"/>
    </source>
</evidence>
<evidence type="ECO:0000313" key="5">
    <source>
        <dbReference type="EMBL" id="SDZ75197.1"/>
    </source>
</evidence>
<evidence type="ECO:0000256" key="1">
    <source>
        <dbReference type="ARBA" id="ARBA00006739"/>
    </source>
</evidence>
<organism evidence="5 6">
    <name type="scientific">Bowdeniella nasicola</name>
    <dbReference type="NCBI Taxonomy" id="208480"/>
    <lineage>
        <taxon>Bacteria</taxon>
        <taxon>Bacillati</taxon>
        <taxon>Actinomycetota</taxon>
        <taxon>Actinomycetes</taxon>
        <taxon>Actinomycetales</taxon>
        <taxon>Actinomycetaceae</taxon>
        <taxon>Bowdeniella</taxon>
    </lineage>
</organism>
<dbReference type="InterPro" id="IPR029044">
    <property type="entry name" value="Nucleotide-diphossugar_trans"/>
</dbReference>
<dbReference type="PANTHER" id="PTHR43685:SF5">
    <property type="entry name" value="GLYCOSYLTRANSFERASE EPSE-RELATED"/>
    <property type="match status" value="1"/>
</dbReference>
<comment type="similarity">
    <text evidence="1">Belongs to the glycosyltransferase 2 family.</text>
</comment>
<feature type="domain" description="Glycosyltransferase 2-like" evidence="4">
    <location>
        <begin position="8"/>
        <end position="121"/>
    </location>
</feature>
<sequence>MANNPQFSVLMAVYRGDDAGFLRRALQSVTVDQELKPDQIVIVRDGPVPQDLARILSQADDITDGIPVDVIPLRKNGGLARALQEGLKHCRHDIVARADADDICLPHRFAIQIPLMKDLDLLGAGIAEFHTDEADEGLIRRLPTTAADIRHVLPLRDPFNHPSVVFRASAVEAAGGYDDLTRMEDYWLFARMVHGGARVANVPDILVRYRVGSGAYSRRGGLEMVRAELQLQGAMFKTGITTPVQYVRNLAIRGGYRLVPAGVKKLLYRTAMKTGWKR</sequence>
<protein>
    <submittedName>
        <fullName evidence="5">Glycosyltransferase like family 2</fullName>
    </submittedName>
</protein>
<keyword evidence="2" id="KW-0328">Glycosyltransferase</keyword>
<reference evidence="6" key="1">
    <citation type="submission" date="2016-10" db="EMBL/GenBank/DDBJ databases">
        <authorList>
            <person name="Varghese N."/>
            <person name="Submissions S."/>
        </authorList>
    </citation>
    <scope>NUCLEOTIDE SEQUENCE [LARGE SCALE GENOMIC DNA]</scope>
    <source>
        <strain evidence="6">KPR-1</strain>
    </source>
</reference>
<evidence type="ECO:0000256" key="2">
    <source>
        <dbReference type="ARBA" id="ARBA00022676"/>
    </source>
</evidence>
<name>A0A1H3VK89_9ACTO</name>
<dbReference type="InterPro" id="IPR001173">
    <property type="entry name" value="Glyco_trans_2-like"/>
</dbReference>
<dbReference type="AlphaFoldDB" id="A0A1H3VK89"/>
<dbReference type="GO" id="GO:0016757">
    <property type="term" value="F:glycosyltransferase activity"/>
    <property type="evidence" value="ECO:0007669"/>
    <property type="project" value="UniProtKB-KW"/>
</dbReference>
<dbReference type="SUPFAM" id="SSF53448">
    <property type="entry name" value="Nucleotide-diphospho-sugar transferases"/>
    <property type="match status" value="1"/>
</dbReference>
<dbReference type="OrthoDB" id="7665907at2"/>
<accession>A0A1H3VK89</accession>
<keyword evidence="3 5" id="KW-0808">Transferase</keyword>
<keyword evidence="6" id="KW-1185">Reference proteome</keyword>